<reference evidence="1" key="2">
    <citation type="journal article" date="2019" name="Genome Biol. Evol.">
        <title>Day and night: Metabolic profiles and evolutionary relationships of six axenic non-marine cyanobacteria.</title>
        <authorList>
            <person name="Will S.E."/>
            <person name="Henke P."/>
            <person name="Boedeker C."/>
            <person name="Huang S."/>
            <person name="Brinkmann H."/>
            <person name="Rohde M."/>
            <person name="Jarek M."/>
            <person name="Friedl T."/>
            <person name="Seufert S."/>
            <person name="Schumacher M."/>
            <person name="Overmann J."/>
            <person name="Neumann-Schaal M."/>
            <person name="Petersen J."/>
        </authorList>
    </citation>
    <scope>NUCLEOTIDE SEQUENCE [LARGE SCALE GENOMIC DNA]</scope>
    <source>
        <strain evidence="1">PCC 7102</strain>
    </source>
</reference>
<evidence type="ECO:0000313" key="1">
    <source>
        <dbReference type="EMBL" id="RUT07308.1"/>
    </source>
</evidence>
<evidence type="ECO:0000313" key="2">
    <source>
        <dbReference type="Proteomes" id="UP000271624"/>
    </source>
</evidence>
<dbReference type="RefSeq" id="WP_127081125.1">
    <property type="nucleotide sequence ID" value="NZ_RSCL01000005.1"/>
</dbReference>
<dbReference type="Proteomes" id="UP000271624">
    <property type="component" value="Unassembled WGS sequence"/>
</dbReference>
<protein>
    <submittedName>
        <fullName evidence="1">Uncharacterized protein</fullName>
    </submittedName>
</protein>
<dbReference type="EMBL" id="RSCL01000005">
    <property type="protein sequence ID" value="RUT07308.1"/>
    <property type="molecule type" value="Genomic_DNA"/>
</dbReference>
<name>A0A3S1CHC8_9CYAN</name>
<sequence>MTYLDNSSSFRGVRDISGRLQAGTIISREYGIIYPYSELRQYLSLDPFTSAPWNCLEGRTFVETVKGAGTWLMSEIVEEVIDTEIEGIIKILAIDRAKDFYSNI</sequence>
<reference evidence="1" key="1">
    <citation type="submission" date="2018-12" db="EMBL/GenBank/DDBJ databases">
        <authorList>
            <person name="Will S."/>
            <person name="Neumann-Schaal M."/>
            <person name="Henke P."/>
        </authorList>
    </citation>
    <scope>NUCLEOTIDE SEQUENCE</scope>
    <source>
        <strain evidence="1">PCC 7102</strain>
    </source>
</reference>
<comment type="caution">
    <text evidence="1">The sequence shown here is derived from an EMBL/GenBank/DDBJ whole genome shotgun (WGS) entry which is preliminary data.</text>
</comment>
<organism evidence="1 2">
    <name type="scientific">Dulcicalothrix desertica PCC 7102</name>
    <dbReference type="NCBI Taxonomy" id="232991"/>
    <lineage>
        <taxon>Bacteria</taxon>
        <taxon>Bacillati</taxon>
        <taxon>Cyanobacteriota</taxon>
        <taxon>Cyanophyceae</taxon>
        <taxon>Nostocales</taxon>
        <taxon>Calotrichaceae</taxon>
        <taxon>Dulcicalothrix</taxon>
    </lineage>
</organism>
<keyword evidence="2" id="KW-1185">Reference proteome</keyword>
<dbReference type="AlphaFoldDB" id="A0A3S1CHC8"/>
<proteinExistence type="predicted"/>
<accession>A0A3S1CHC8</accession>
<gene>
    <name evidence="1" type="ORF">DSM106972_025690</name>
</gene>